<accession>A0A979GYE3</accession>
<evidence type="ECO:0000313" key="2">
    <source>
        <dbReference type="Proteomes" id="UP000002215"/>
    </source>
</evidence>
<protein>
    <submittedName>
        <fullName evidence="1">Uncharacterized protein</fullName>
    </submittedName>
</protein>
<gene>
    <name evidence="1" type="ordered locus">Cpin_5717</name>
</gene>
<dbReference type="KEGG" id="cpi:Cpin_5717"/>
<evidence type="ECO:0000313" key="1">
    <source>
        <dbReference type="EMBL" id="ACU63139.1"/>
    </source>
</evidence>
<name>A0A979GYE3_CHIPD</name>
<dbReference type="Proteomes" id="UP000002215">
    <property type="component" value="Chromosome"/>
</dbReference>
<reference evidence="2" key="1">
    <citation type="submission" date="2009-08" db="EMBL/GenBank/DDBJ databases">
        <title>The complete genome of Chitinophaga pinensis DSM 2588.</title>
        <authorList>
            <consortium name="US DOE Joint Genome Institute (JGI-PGF)"/>
            <person name="Lucas S."/>
            <person name="Copeland A."/>
            <person name="Lapidus A."/>
            <person name="Glavina del Rio T."/>
            <person name="Dalin E."/>
            <person name="Tice H."/>
            <person name="Bruce D."/>
            <person name="Goodwin L."/>
            <person name="Pitluck S."/>
            <person name="Kyrpides N."/>
            <person name="Mavromatis K."/>
            <person name="Ivanova N."/>
            <person name="Mikhailova N."/>
            <person name="Sims D."/>
            <person name="Meinche L."/>
            <person name="Brettin T."/>
            <person name="Detter J.C."/>
            <person name="Han C."/>
            <person name="Larimer F."/>
            <person name="Land M."/>
            <person name="Hauser L."/>
            <person name="Markowitz V."/>
            <person name="Cheng J.-F."/>
            <person name="Hugenholtz P."/>
            <person name="Woyke T."/>
            <person name="Wu D."/>
            <person name="Spring S."/>
            <person name="Klenk H.-P."/>
            <person name="Eisen J.A."/>
        </authorList>
    </citation>
    <scope>NUCLEOTIDE SEQUENCE [LARGE SCALE GENOMIC DNA]</scope>
    <source>
        <strain evidence="2">ATCC 43595 / DSM 2588 / LMG 13176 / NBRC 15968 / NCIMB 11800 / UQM 2034</strain>
    </source>
</reference>
<sequence>MLGPGKRMPENVLQIEDQRSYIRIIEAFNGIKKTPQDILRCLTIALFYDL</sequence>
<dbReference type="AlphaFoldDB" id="A0A979GYE3"/>
<reference evidence="1 2" key="2">
    <citation type="journal article" date="2010" name="Stand. Genomic Sci.">
        <title>Complete genome sequence of Chitinophaga pinensis type strain (UQM 2034).</title>
        <authorList>
            <person name="Glavina Del Rio T."/>
            <person name="Abt B."/>
            <person name="Spring S."/>
            <person name="Lapidus A."/>
            <person name="Nolan M."/>
            <person name="Tice H."/>
            <person name="Copeland A."/>
            <person name="Cheng J.F."/>
            <person name="Chen F."/>
            <person name="Bruce D."/>
            <person name="Goodwin L."/>
            <person name="Pitluck S."/>
            <person name="Ivanova N."/>
            <person name="Mavromatis K."/>
            <person name="Mikhailova N."/>
            <person name="Pati A."/>
            <person name="Chen A."/>
            <person name="Palaniappan K."/>
            <person name="Land M."/>
            <person name="Hauser L."/>
            <person name="Chang Y.J."/>
            <person name="Jeffries C.D."/>
            <person name="Chain P."/>
            <person name="Saunders E."/>
            <person name="Detter J.C."/>
            <person name="Brettin T."/>
            <person name="Rohde M."/>
            <person name="Goker M."/>
            <person name="Bristow J."/>
            <person name="Eisen J.A."/>
            <person name="Markowitz V."/>
            <person name="Hugenholtz P."/>
            <person name="Kyrpides N.C."/>
            <person name="Klenk H.P."/>
            <person name="Lucas S."/>
        </authorList>
    </citation>
    <scope>NUCLEOTIDE SEQUENCE [LARGE SCALE GENOMIC DNA]</scope>
    <source>
        <strain evidence="2">ATCC 43595 / DSM 2588 / LMG 13176 / NBRC 15968 / NCIMB 11800 / UQM 2034</strain>
    </source>
</reference>
<dbReference type="EMBL" id="CP001699">
    <property type="protein sequence ID" value="ACU63139.1"/>
    <property type="molecule type" value="Genomic_DNA"/>
</dbReference>
<organism evidence="1 2">
    <name type="scientific">Chitinophaga pinensis (strain ATCC 43595 / DSM 2588 / LMG 13176 / NBRC 15968 / NCIMB 11800 / UQM 2034)</name>
    <dbReference type="NCBI Taxonomy" id="485918"/>
    <lineage>
        <taxon>Bacteria</taxon>
        <taxon>Pseudomonadati</taxon>
        <taxon>Bacteroidota</taxon>
        <taxon>Chitinophagia</taxon>
        <taxon>Chitinophagales</taxon>
        <taxon>Chitinophagaceae</taxon>
        <taxon>Chitinophaga</taxon>
    </lineage>
</organism>
<proteinExistence type="predicted"/>